<accession>A0A1G7BPN7</accession>
<proteinExistence type="predicted"/>
<name>A0A1G7BPN7_9BACL</name>
<protein>
    <submittedName>
        <fullName evidence="2">Uncharacterized protein</fullName>
    </submittedName>
</protein>
<dbReference type="Proteomes" id="UP000198823">
    <property type="component" value="Unassembled WGS sequence"/>
</dbReference>
<evidence type="ECO:0000256" key="1">
    <source>
        <dbReference type="SAM" id="MobiDB-lite"/>
    </source>
</evidence>
<dbReference type="EMBL" id="FNAR01000006">
    <property type="protein sequence ID" value="SDE29064.1"/>
    <property type="molecule type" value="Genomic_DNA"/>
</dbReference>
<feature type="region of interest" description="Disordered" evidence="1">
    <location>
        <begin position="36"/>
        <end position="56"/>
    </location>
</feature>
<evidence type="ECO:0000313" key="2">
    <source>
        <dbReference type="EMBL" id="SDE29064.1"/>
    </source>
</evidence>
<gene>
    <name evidence="2" type="ORF">SAMN04488126_10669</name>
</gene>
<evidence type="ECO:0000313" key="3">
    <source>
        <dbReference type="Proteomes" id="UP000198823"/>
    </source>
</evidence>
<reference evidence="2 3" key="1">
    <citation type="submission" date="2016-10" db="EMBL/GenBank/DDBJ databases">
        <authorList>
            <person name="de Groot N.N."/>
        </authorList>
    </citation>
    <scope>NUCLEOTIDE SEQUENCE [LARGE SCALE GENOMIC DNA]</scope>
    <source>
        <strain evidence="2 3">CGMCC 1.6762</strain>
    </source>
</reference>
<sequence>MGKKGCEPMAEKEGWPLLFVDAPPVYFVTEPIYSRETTDEEAQSGGEDESTSVYELPKRPEETAKLLTQLRFLCRPFQREVYRPIQFRLKDGTVVNGEILNLEKSRFAVKGTSEEKIEMEISVDELDAIWWKGKPFPYGN</sequence>
<dbReference type="STRING" id="426756.SAMN04488126_10669"/>
<dbReference type="AlphaFoldDB" id="A0A1G7BPN7"/>
<organism evidence="2 3">
    <name type="scientific">Bhargavaea beijingensis</name>
    <dbReference type="NCBI Taxonomy" id="426756"/>
    <lineage>
        <taxon>Bacteria</taxon>
        <taxon>Bacillati</taxon>
        <taxon>Bacillota</taxon>
        <taxon>Bacilli</taxon>
        <taxon>Bacillales</taxon>
        <taxon>Caryophanaceae</taxon>
        <taxon>Bhargavaea</taxon>
    </lineage>
</organism>
<feature type="compositionally biased region" description="Acidic residues" evidence="1">
    <location>
        <begin position="38"/>
        <end position="50"/>
    </location>
</feature>